<evidence type="ECO:0000313" key="2">
    <source>
        <dbReference type="Proteomes" id="UP000070311"/>
    </source>
</evidence>
<gene>
    <name evidence="1" type="ORF">AKJ50_01470</name>
</gene>
<evidence type="ECO:0008006" key="3">
    <source>
        <dbReference type="Google" id="ProtNLM"/>
    </source>
</evidence>
<reference evidence="1 2" key="1">
    <citation type="journal article" date="2016" name="Sci. Rep.">
        <title>Metabolic traits of an uncultured archaeal lineage -MSBL1- from brine pools of the Red Sea.</title>
        <authorList>
            <person name="Mwirichia R."/>
            <person name="Alam I."/>
            <person name="Rashid M."/>
            <person name="Vinu M."/>
            <person name="Ba-Alawi W."/>
            <person name="Anthony Kamau A."/>
            <person name="Kamanda Ngugi D."/>
            <person name="Goker M."/>
            <person name="Klenk H.P."/>
            <person name="Bajic V."/>
            <person name="Stingl U."/>
        </authorList>
    </citation>
    <scope>NUCLEOTIDE SEQUENCE [LARGE SCALE GENOMIC DNA]</scope>
    <source>
        <strain evidence="1">SCGC-AAA382A13</strain>
    </source>
</reference>
<dbReference type="EMBL" id="LHYD01000024">
    <property type="protein sequence ID" value="KXB05242.1"/>
    <property type="molecule type" value="Genomic_DNA"/>
</dbReference>
<organism evidence="1 2">
    <name type="scientific">candidate division MSBL1 archaeon SCGC-AAA382A13</name>
    <dbReference type="NCBI Taxonomy" id="1698279"/>
    <lineage>
        <taxon>Archaea</taxon>
        <taxon>Methanobacteriati</taxon>
        <taxon>Methanobacteriota</taxon>
        <taxon>candidate division MSBL1</taxon>
    </lineage>
</organism>
<comment type="caution">
    <text evidence="1">The sequence shown here is derived from an EMBL/GenBank/DDBJ whole genome shotgun (WGS) entry which is preliminary data.</text>
</comment>
<dbReference type="AlphaFoldDB" id="A0A133VFN0"/>
<dbReference type="Proteomes" id="UP000070311">
    <property type="component" value="Unassembled WGS sequence"/>
</dbReference>
<proteinExistence type="predicted"/>
<name>A0A133VFN0_9EURY</name>
<keyword evidence="2" id="KW-1185">Reference proteome</keyword>
<evidence type="ECO:0000313" key="1">
    <source>
        <dbReference type="EMBL" id="KXB05242.1"/>
    </source>
</evidence>
<accession>A0A133VFN0</accession>
<protein>
    <recommendedName>
        <fullName evidence="3">ACT domain-containing protein</fullName>
    </recommendedName>
</protein>
<sequence length="69" mass="7806">MSRVKRVLNFSIEDTDQVITIINNLTELDVDLDVDTTPSSMEISIYGPENKVRDAVKKVHKLVEETKSS</sequence>